<proteinExistence type="predicted"/>
<feature type="compositionally biased region" description="Low complexity" evidence="1">
    <location>
        <begin position="302"/>
        <end position="315"/>
    </location>
</feature>
<sequence length="725" mass="84064">MALAAAVSQTTSCLPKVQVGNKDESIDDSFRIFFYWLQNKICEHALVDGFSYPTEYWKARVEYILSLTKETTLDVTTIKSIISSLEYLYNEKDYTFLNKEQCLYAVVHYNKEFDILSNNKLDDSQLGEEQILLISKIKTIHVYIMKSGRKLSQALVDKTFNPIDDDGEILKKYLNMKSADYNYKNVIEFLYHQQQTDNKFKYLKQLPELSLAYYCLPYVDLISGKFDLKLNQQQQSGLTTSSSTTIITTPTNNITNNTSPVPQCQPRTPRQSSPHQRKRSLTPTPITSRISTSLQMLPPNPNRQTNISNNNNNNKNNHDGTVTIDEDNDQHTQHVCGTSDNDTIDKSNNIDDEEQDLEQRLYQFRNDCVFIPQITTTTSNNIALLQRQSLNNITNNIIIKSDQTTMTESLISIDQFIDLPRNIKEPSSKEEYVLFRMSTINDNNNAKQYNNKIYVDSCQQTHKSFVGSTTIKEDLPPHIIYKNELNRLKRYENHLEILNVHLEQQTFPSSLGAMPRPTIGADCKDFVKEWNEIENDCRRRLLNKTIQHVGDIINDCNTKIQSVFDSVDNNKRLEIEVLVDEKLKPVLKKSWCKLMRQIKPKIKITKNNFGFINNNNNNNATTRFPTQQSRLPSRKQQQQKHNNKTNINNNNVSTKKQQVQQNKQTQLEVQKQQSKKSVSFQPDTSAAVQQQQTKRTNVSDNINNNNNINYNQRQNQPYRRFQRFS</sequence>
<accession>A0A8S2FC60</accession>
<feature type="compositionally biased region" description="Low complexity" evidence="1">
    <location>
        <begin position="239"/>
        <end position="260"/>
    </location>
</feature>
<evidence type="ECO:0000313" key="4">
    <source>
        <dbReference type="Proteomes" id="UP000677228"/>
    </source>
</evidence>
<dbReference type="EMBL" id="CAJNOK010027461">
    <property type="protein sequence ID" value="CAF1420525.1"/>
    <property type="molecule type" value="Genomic_DNA"/>
</dbReference>
<feature type="region of interest" description="Disordered" evidence="1">
    <location>
        <begin position="612"/>
        <end position="725"/>
    </location>
</feature>
<organism evidence="2 4">
    <name type="scientific">Didymodactylos carnosus</name>
    <dbReference type="NCBI Taxonomy" id="1234261"/>
    <lineage>
        <taxon>Eukaryota</taxon>
        <taxon>Metazoa</taxon>
        <taxon>Spiralia</taxon>
        <taxon>Gnathifera</taxon>
        <taxon>Rotifera</taxon>
        <taxon>Eurotatoria</taxon>
        <taxon>Bdelloidea</taxon>
        <taxon>Philodinida</taxon>
        <taxon>Philodinidae</taxon>
        <taxon>Didymodactylos</taxon>
    </lineage>
</organism>
<feature type="compositionally biased region" description="Polar residues" evidence="1">
    <location>
        <begin position="261"/>
        <end position="274"/>
    </location>
</feature>
<dbReference type="Proteomes" id="UP000677228">
    <property type="component" value="Unassembled WGS sequence"/>
</dbReference>
<dbReference type="EMBL" id="CAJOBA010049218">
    <property type="protein sequence ID" value="CAF4221333.1"/>
    <property type="molecule type" value="Genomic_DNA"/>
</dbReference>
<comment type="caution">
    <text evidence="2">The sequence shown here is derived from an EMBL/GenBank/DDBJ whole genome shotgun (WGS) entry which is preliminary data.</text>
</comment>
<reference evidence="2" key="1">
    <citation type="submission" date="2021-02" db="EMBL/GenBank/DDBJ databases">
        <authorList>
            <person name="Nowell W R."/>
        </authorList>
    </citation>
    <scope>NUCLEOTIDE SEQUENCE</scope>
</reference>
<feature type="compositionally biased region" description="Low complexity" evidence="1">
    <location>
        <begin position="612"/>
        <end position="624"/>
    </location>
</feature>
<gene>
    <name evidence="2" type="ORF">OVA965_LOCUS33674</name>
    <name evidence="3" type="ORF">TMI583_LOCUS34567</name>
</gene>
<evidence type="ECO:0000313" key="2">
    <source>
        <dbReference type="EMBL" id="CAF1420525.1"/>
    </source>
</evidence>
<protein>
    <submittedName>
        <fullName evidence="2">Uncharacterized protein</fullName>
    </submittedName>
</protein>
<feature type="compositionally biased region" description="Polar residues" evidence="1">
    <location>
        <begin position="680"/>
        <end position="700"/>
    </location>
</feature>
<dbReference type="Proteomes" id="UP000682733">
    <property type="component" value="Unassembled WGS sequence"/>
</dbReference>
<name>A0A8S2FC60_9BILA</name>
<dbReference type="AlphaFoldDB" id="A0A8S2FC60"/>
<evidence type="ECO:0000313" key="3">
    <source>
        <dbReference type="EMBL" id="CAF4221333.1"/>
    </source>
</evidence>
<feature type="compositionally biased region" description="Low complexity" evidence="1">
    <location>
        <begin position="701"/>
        <end position="719"/>
    </location>
</feature>
<feature type="compositionally biased region" description="Low complexity" evidence="1">
    <location>
        <begin position="281"/>
        <end position="294"/>
    </location>
</feature>
<feature type="non-terminal residue" evidence="2">
    <location>
        <position position="725"/>
    </location>
</feature>
<feature type="region of interest" description="Disordered" evidence="1">
    <location>
        <begin position="235"/>
        <end position="325"/>
    </location>
</feature>
<feature type="compositionally biased region" description="Low complexity" evidence="1">
    <location>
        <begin position="644"/>
        <end position="679"/>
    </location>
</feature>
<evidence type="ECO:0000256" key="1">
    <source>
        <dbReference type="SAM" id="MobiDB-lite"/>
    </source>
</evidence>